<reference evidence="1 2" key="1">
    <citation type="journal article" date="2022" name="bioRxiv">
        <title>Genomics of Preaxostyla Flagellates Illuminates Evolutionary Transitions and the Path Towards Mitochondrial Loss.</title>
        <authorList>
            <person name="Novak L.V.F."/>
            <person name="Treitli S.C."/>
            <person name="Pyrih J."/>
            <person name="Halakuc P."/>
            <person name="Pipaliya S.V."/>
            <person name="Vacek V."/>
            <person name="Brzon O."/>
            <person name="Soukal P."/>
            <person name="Eme L."/>
            <person name="Dacks J.B."/>
            <person name="Karnkowska A."/>
            <person name="Elias M."/>
            <person name="Hampl V."/>
        </authorList>
    </citation>
    <scope>NUCLEOTIDE SEQUENCE [LARGE SCALE GENOMIC DNA]</scope>
    <source>
        <strain evidence="1">NAU3</strain>
        <tissue evidence="1">Gut</tissue>
    </source>
</reference>
<proteinExistence type="predicted"/>
<dbReference type="Proteomes" id="UP001281761">
    <property type="component" value="Unassembled WGS sequence"/>
</dbReference>
<keyword evidence="2" id="KW-1185">Reference proteome</keyword>
<evidence type="ECO:0000313" key="1">
    <source>
        <dbReference type="EMBL" id="KAK2958893.1"/>
    </source>
</evidence>
<protein>
    <submittedName>
        <fullName evidence="1">Uncharacterized protein</fullName>
    </submittedName>
</protein>
<evidence type="ECO:0000313" key="2">
    <source>
        <dbReference type="Proteomes" id="UP001281761"/>
    </source>
</evidence>
<gene>
    <name evidence="1" type="ORF">BLNAU_6142</name>
</gene>
<accession>A0ABQ9Y578</accession>
<sequence>MSSLTMETRAMNGRDADSAVTSSLGQQTFSPSLELKVVSFLGQLRPRVTATIESYIKDLVPSSKPESLHVFVESLIELTSCRNQRIVAATLDFIVHTFGLSDPTTRLSLIIDSIVPKILSCLNPTALSITGATEILTPLVDILSHALFVSSPILLRRRGIRNARKLRMYRDTIHNQVLTPSEGYIRFLCANRYSIVDGHPCESFLSVLSEIIHTSPSHEPTMIFAQTLPIFLTIPSALMFLEYDETIMTFLQNLCEIHQIWMNSSEDLQRRWNQVVRSLNFEGLEDLVELRLNNDLNGFDGRFLVHLTVMWKNMLGMNQ</sequence>
<organism evidence="1 2">
    <name type="scientific">Blattamonas nauphoetae</name>
    <dbReference type="NCBI Taxonomy" id="2049346"/>
    <lineage>
        <taxon>Eukaryota</taxon>
        <taxon>Metamonada</taxon>
        <taxon>Preaxostyla</taxon>
        <taxon>Oxymonadida</taxon>
        <taxon>Blattamonas</taxon>
    </lineage>
</organism>
<comment type="caution">
    <text evidence="1">The sequence shown here is derived from an EMBL/GenBank/DDBJ whole genome shotgun (WGS) entry which is preliminary data.</text>
</comment>
<dbReference type="EMBL" id="JARBJD010000034">
    <property type="protein sequence ID" value="KAK2958893.1"/>
    <property type="molecule type" value="Genomic_DNA"/>
</dbReference>
<name>A0ABQ9Y578_9EUKA</name>